<keyword evidence="2" id="KW-1185">Reference proteome</keyword>
<protein>
    <recommendedName>
        <fullName evidence="3">Late endosomal/lysosomal adaptor and MAPK and MTOR activator 4</fullName>
    </recommendedName>
</protein>
<comment type="caution">
    <text evidence="1">The sequence shown here is derived from an EMBL/GenBank/DDBJ whole genome shotgun (WGS) entry which is preliminary data.</text>
</comment>
<organism evidence="1 2">
    <name type="scientific">Hyaloperonospora brassicae</name>
    <name type="common">Brassica downy mildew</name>
    <name type="synonym">Peronospora brassicae</name>
    <dbReference type="NCBI Taxonomy" id="162125"/>
    <lineage>
        <taxon>Eukaryota</taxon>
        <taxon>Sar</taxon>
        <taxon>Stramenopiles</taxon>
        <taxon>Oomycota</taxon>
        <taxon>Peronosporomycetes</taxon>
        <taxon>Peronosporales</taxon>
        <taxon>Peronosporaceae</taxon>
        <taxon>Hyaloperonospora</taxon>
    </lineage>
</organism>
<name>A0AAV0TYT3_HYABA</name>
<sequence length="93" mass="10095">MDAGALRTVPNQTGTLVLSVLGQVLSATGELCGTSGEIVAETIYSMLQDSSSVLDTSQKEELQRMIITFPTHDFVVTLDEEQVYIVKRNTMGD</sequence>
<dbReference type="EMBL" id="CANTFL010001005">
    <property type="protein sequence ID" value="CAI5729745.1"/>
    <property type="molecule type" value="Genomic_DNA"/>
</dbReference>
<reference evidence="1" key="1">
    <citation type="submission" date="2022-12" db="EMBL/GenBank/DDBJ databases">
        <authorList>
            <person name="Webb A."/>
        </authorList>
    </citation>
    <scope>NUCLEOTIDE SEQUENCE</scope>
    <source>
        <strain evidence="1">Hp1</strain>
    </source>
</reference>
<dbReference type="AlphaFoldDB" id="A0AAV0TYT3"/>
<evidence type="ECO:0008006" key="3">
    <source>
        <dbReference type="Google" id="ProtNLM"/>
    </source>
</evidence>
<proteinExistence type="predicted"/>
<evidence type="ECO:0000313" key="2">
    <source>
        <dbReference type="Proteomes" id="UP001162031"/>
    </source>
</evidence>
<evidence type="ECO:0000313" key="1">
    <source>
        <dbReference type="EMBL" id="CAI5729745.1"/>
    </source>
</evidence>
<gene>
    <name evidence="1" type="ORF">HBR001_LOCUS4637</name>
</gene>
<accession>A0AAV0TYT3</accession>
<dbReference type="Proteomes" id="UP001162031">
    <property type="component" value="Unassembled WGS sequence"/>
</dbReference>